<dbReference type="OrthoDB" id="129377at2"/>
<organism evidence="2 3">
    <name type="scientific">Massilia atriviolacea</name>
    <dbReference type="NCBI Taxonomy" id="2495579"/>
    <lineage>
        <taxon>Bacteria</taxon>
        <taxon>Pseudomonadati</taxon>
        <taxon>Pseudomonadota</taxon>
        <taxon>Betaproteobacteria</taxon>
        <taxon>Burkholderiales</taxon>
        <taxon>Oxalobacteraceae</taxon>
        <taxon>Telluria group</taxon>
        <taxon>Massilia</taxon>
    </lineage>
</organism>
<dbReference type="PROSITE" id="PS50943">
    <property type="entry name" value="HTH_CROC1"/>
    <property type="match status" value="1"/>
</dbReference>
<dbReference type="CDD" id="cd00093">
    <property type="entry name" value="HTH_XRE"/>
    <property type="match status" value="1"/>
</dbReference>
<proteinExistence type="predicted"/>
<sequence length="129" mass="14159">MKISVKNSMKPKDIVKIALQNSGLSQEDFAKLLGKSQPMLSKYISGRAIPPTDVIILCMNRCGFQLSLEISASALADRIRTDFSGTAFADVRAAINQILDSISGPNDTITYQSSRLERAKKELYETTTT</sequence>
<dbReference type="Pfam" id="PF01381">
    <property type="entry name" value="HTH_3"/>
    <property type="match status" value="1"/>
</dbReference>
<evidence type="ECO:0000259" key="1">
    <source>
        <dbReference type="PROSITE" id="PS50943"/>
    </source>
</evidence>
<name>A0A430HKZ7_9BURK</name>
<dbReference type="InterPro" id="IPR001387">
    <property type="entry name" value="Cro/C1-type_HTH"/>
</dbReference>
<dbReference type="AlphaFoldDB" id="A0A430HKZ7"/>
<dbReference type="SUPFAM" id="SSF47413">
    <property type="entry name" value="lambda repressor-like DNA-binding domains"/>
    <property type="match status" value="1"/>
</dbReference>
<protein>
    <submittedName>
        <fullName evidence="2">XRE family transcriptional regulator</fullName>
    </submittedName>
</protein>
<evidence type="ECO:0000313" key="2">
    <source>
        <dbReference type="EMBL" id="RSZ58216.1"/>
    </source>
</evidence>
<keyword evidence="3" id="KW-1185">Reference proteome</keyword>
<dbReference type="Gene3D" id="1.10.260.40">
    <property type="entry name" value="lambda repressor-like DNA-binding domains"/>
    <property type="match status" value="1"/>
</dbReference>
<feature type="domain" description="HTH cro/C1-type" evidence="1">
    <location>
        <begin position="15"/>
        <end position="71"/>
    </location>
</feature>
<dbReference type="GO" id="GO:0003677">
    <property type="term" value="F:DNA binding"/>
    <property type="evidence" value="ECO:0007669"/>
    <property type="project" value="InterPro"/>
</dbReference>
<dbReference type="EMBL" id="RXLQ01000007">
    <property type="protein sequence ID" value="RSZ58216.1"/>
    <property type="molecule type" value="Genomic_DNA"/>
</dbReference>
<gene>
    <name evidence="2" type="ORF">EJB06_14735</name>
</gene>
<evidence type="ECO:0000313" key="3">
    <source>
        <dbReference type="Proteomes" id="UP000278085"/>
    </source>
</evidence>
<dbReference type="SMART" id="SM00530">
    <property type="entry name" value="HTH_XRE"/>
    <property type="match status" value="1"/>
</dbReference>
<reference evidence="2 3" key="1">
    <citation type="submission" date="2018-12" db="EMBL/GenBank/DDBJ databases">
        <authorList>
            <person name="Yang E."/>
        </authorList>
    </citation>
    <scope>NUCLEOTIDE SEQUENCE [LARGE SCALE GENOMIC DNA]</scope>
    <source>
        <strain evidence="2 3">SOD</strain>
    </source>
</reference>
<dbReference type="Proteomes" id="UP000278085">
    <property type="component" value="Unassembled WGS sequence"/>
</dbReference>
<dbReference type="InterPro" id="IPR010982">
    <property type="entry name" value="Lambda_DNA-bd_dom_sf"/>
</dbReference>
<accession>A0A430HKZ7</accession>
<comment type="caution">
    <text evidence="2">The sequence shown here is derived from an EMBL/GenBank/DDBJ whole genome shotgun (WGS) entry which is preliminary data.</text>
</comment>